<evidence type="ECO:0000256" key="1">
    <source>
        <dbReference type="SAM" id="SignalP"/>
    </source>
</evidence>
<feature type="signal peptide" evidence="1">
    <location>
        <begin position="1"/>
        <end position="25"/>
    </location>
</feature>
<gene>
    <name evidence="2" type="ORF">POSPLADRAFT_1061419</name>
</gene>
<dbReference type="GeneID" id="36326326"/>
<reference evidence="2 3" key="1">
    <citation type="submission" date="2017-04" db="EMBL/GenBank/DDBJ databases">
        <title>Genome Sequence of the Model Brown-Rot Fungus Postia placenta SB12.</title>
        <authorList>
            <consortium name="DOE Joint Genome Institute"/>
            <person name="Gaskell J."/>
            <person name="Kersten P."/>
            <person name="Larrondo L.F."/>
            <person name="Canessa P."/>
            <person name="Martinez D."/>
            <person name="Hibbett D."/>
            <person name="Schmoll M."/>
            <person name="Kubicek C.P."/>
            <person name="Martinez A.T."/>
            <person name="Yadav J."/>
            <person name="Master E."/>
            <person name="Magnuson J.K."/>
            <person name="James T."/>
            <person name="Yaver D."/>
            <person name="Berka R."/>
            <person name="Labutti K."/>
            <person name="Lipzen A."/>
            <person name="Aerts A."/>
            <person name="Barry K."/>
            <person name="Henrissat B."/>
            <person name="Blanchette R."/>
            <person name="Grigoriev I."/>
            <person name="Cullen D."/>
        </authorList>
    </citation>
    <scope>NUCLEOTIDE SEQUENCE [LARGE SCALE GENOMIC DNA]</scope>
    <source>
        <strain evidence="2 3">MAD-698-R-SB12</strain>
    </source>
</reference>
<accession>A0A1X6MNA8</accession>
<dbReference type="AlphaFoldDB" id="A0A1X6MNA8"/>
<protein>
    <submittedName>
        <fullName evidence="2">Uncharacterized protein</fullName>
    </submittedName>
</protein>
<keyword evidence="3" id="KW-1185">Reference proteome</keyword>
<organism evidence="2 3">
    <name type="scientific">Postia placenta MAD-698-R-SB12</name>
    <dbReference type="NCBI Taxonomy" id="670580"/>
    <lineage>
        <taxon>Eukaryota</taxon>
        <taxon>Fungi</taxon>
        <taxon>Dikarya</taxon>
        <taxon>Basidiomycota</taxon>
        <taxon>Agaricomycotina</taxon>
        <taxon>Agaricomycetes</taxon>
        <taxon>Polyporales</taxon>
        <taxon>Adustoporiaceae</taxon>
        <taxon>Rhodonia</taxon>
    </lineage>
</organism>
<evidence type="ECO:0000313" key="3">
    <source>
        <dbReference type="Proteomes" id="UP000194127"/>
    </source>
</evidence>
<feature type="chain" id="PRO_5010865288" evidence="1">
    <location>
        <begin position="26"/>
        <end position="85"/>
    </location>
</feature>
<proteinExistence type="predicted"/>
<dbReference type="RefSeq" id="XP_024334533.1">
    <property type="nucleotide sequence ID" value="XM_024481376.1"/>
</dbReference>
<name>A0A1X6MNA8_9APHY</name>
<evidence type="ECO:0000313" key="2">
    <source>
        <dbReference type="EMBL" id="OSX57739.1"/>
    </source>
</evidence>
<dbReference type="EMBL" id="KZ110607">
    <property type="protein sequence ID" value="OSX57739.1"/>
    <property type="molecule type" value="Genomic_DNA"/>
</dbReference>
<keyword evidence="1" id="KW-0732">Signal</keyword>
<dbReference type="Proteomes" id="UP000194127">
    <property type="component" value="Unassembled WGS sequence"/>
</dbReference>
<sequence length="85" mass="8910">MGPWDGLSAGTVSVAHLHPLRITLALSLVSALLSCAHEEVEVQLPGGWVTSARIRCAGYRERVEWGAGSREQGVGSGVRGAGSRE</sequence>